<reference evidence="10 11" key="1">
    <citation type="submission" date="2024-02" db="EMBL/GenBank/DDBJ databases">
        <title>Roseibium algae sp. nov., isolated from marine alga (Grateloupia sp.), showing potential in myo-inositol conversion.</title>
        <authorList>
            <person name="Wang Y."/>
        </authorList>
    </citation>
    <scope>NUCLEOTIDE SEQUENCE [LARGE SCALE GENOMIC DNA]</scope>
    <source>
        <strain evidence="10 11">H3510</strain>
    </source>
</reference>
<accession>A0ABU8THW8</accession>
<evidence type="ECO:0000256" key="9">
    <source>
        <dbReference type="ARBA" id="ARBA00049065"/>
    </source>
</evidence>
<comment type="catalytic activity">
    <reaction evidence="9">
        <text>N-acetyl-D-glucosamine + ATP = N-acetyl-D-glucosamine 6-phosphate + ADP + H(+)</text>
        <dbReference type="Rhea" id="RHEA:17417"/>
        <dbReference type="ChEBI" id="CHEBI:15378"/>
        <dbReference type="ChEBI" id="CHEBI:30616"/>
        <dbReference type="ChEBI" id="CHEBI:57513"/>
        <dbReference type="ChEBI" id="CHEBI:456216"/>
        <dbReference type="ChEBI" id="CHEBI:506227"/>
        <dbReference type="EC" id="2.7.1.59"/>
    </reaction>
</comment>
<keyword evidence="6" id="KW-0862">Zinc</keyword>
<dbReference type="PANTHER" id="PTHR18964">
    <property type="entry name" value="ROK (REPRESSOR, ORF, KINASE) FAMILY"/>
    <property type="match status" value="1"/>
</dbReference>
<dbReference type="InterPro" id="IPR043129">
    <property type="entry name" value="ATPase_NBD"/>
</dbReference>
<gene>
    <name evidence="10" type="ORF">V6575_06595</name>
</gene>
<evidence type="ECO:0000256" key="1">
    <source>
        <dbReference type="ARBA" id="ARBA00012122"/>
    </source>
</evidence>
<dbReference type="EC" id="2.7.1.59" evidence="1"/>
<evidence type="ECO:0000256" key="5">
    <source>
        <dbReference type="ARBA" id="ARBA00022777"/>
    </source>
</evidence>
<evidence type="ECO:0000256" key="3">
    <source>
        <dbReference type="ARBA" id="ARBA00022723"/>
    </source>
</evidence>
<name>A0ABU8THW8_9HYPH</name>
<evidence type="ECO:0000256" key="2">
    <source>
        <dbReference type="ARBA" id="ARBA00022679"/>
    </source>
</evidence>
<protein>
    <recommendedName>
        <fullName evidence="1">N-acetylglucosamine kinase</fullName>
        <ecNumber evidence="1">2.7.1.59</ecNumber>
    </recommendedName>
</protein>
<keyword evidence="2" id="KW-0808">Transferase</keyword>
<keyword evidence="4" id="KW-0547">Nucleotide-binding</keyword>
<keyword evidence="3" id="KW-0479">Metal-binding</keyword>
<proteinExistence type="predicted"/>
<evidence type="ECO:0000256" key="6">
    <source>
        <dbReference type="ARBA" id="ARBA00022833"/>
    </source>
</evidence>
<evidence type="ECO:0000313" key="10">
    <source>
        <dbReference type="EMBL" id="MEJ8473748.1"/>
    </source>
</evidence>
<organism evidence="10 11">
    <name type="scientific">Roseibium algae</name>
    <dbReference type="NCBI Taxonomy" id="3123038"/>
    <lineage>
        <taxon>Bacteria</taxon>
        <taxon>Pseudomonadati</taxon>
        <taxon>Pseudomonadota</taxon>
        <taxon>Alphaproteobacteria</taxon>
        <taxon>Hyphomicrobiales</taxon>
        <taxon>Stappiaceae</taxon>
        <taxon>Roseibium</taxon>
    </lineage>
</organism>
<evidence type="ECO:0000256" key="4">
    <source>
        <dbReference type="ARBA" id="ARBA00022741"/>
    </source>
</evidence>
<dbReference type="Proteomes" id="UP001385499">
    <property type="component" value="Unassembled WGS sequence"/>
</dbReference>
<dbReference type="InterPro" id="IPR000600">
    <property type="entry name" value="ROK"/>
</dbReference>
<comment type="caution">
    <text evidence="10">The sequence shown here is derived from an EMBL/GenBank/DDBJ whole genome shotgun (WGS) entry which is preliminary data.</text>
</comment>
<evidence type="ECO:0000256" key="8">
    <source>
        <dbReference type="ARBA" id="ARBA00023277"/>
    </source>
</evidence>
<keyword evidence="11" id="KW-1185">Reference proteome</keyword>
<dbReference type="EMBL" id="JBAKIA010000004">
    <property type="protein sequence ID" value="MEJ8473748.1"/>
    <property type="molecule type" value="Genomic_DNA"/>
</dbReference>
<keyword evidence="8" id="KW-0119">Carbohydrate metabolism</keyword>
<keyword evidence="5" id="KW-0418">Kinase</keyword>
<dbReference type="RefSeq" id="WP_340273406.1">
    <property type="nucleotide sequence ID" value="NZ_JBAKIA010000004.1"/>
</dbReference>
<dbReference type="Gene3D" id="3.30.420.40">
    <property type="match status" value="2"/>
</dbReference>
<dbReference type="Pfam" id="PF00480">
    <property type="entry name" value="ROK"/>
    <property type="match status" value="1"/>
</dbReference>
<keyword evidence="7" id="KW-0067">ATP-binding</keyword>
<sequence>MIVCFDIGGTAIKGAYALEPGNILQVARVPTPTMDFEAFVAVLAKTIGEAPGTVEAVSLSIAGVIDPDTRGMIVANIPCLHGVDLETELSARLSLPVVVANDADCFAMAEAGFGIGRGHDVVFGVILGSGVGGGLVVRGHLINEAGGYAGEWGHGPVSAMKAGALSREIPRFSCGCGQTGCLDAVCSARGLERIDQHLHDRDLTSMQIIDGFEAGDPKAKETVDVHVDILSGPLAVLINTTGASVVPVGGGLSNAVSLIDLIDRETRKKTLRSFKSPLVVPATCTIEPGLIGCATLGFQRVAIL</sequence>
<dbReference type="SUPFAM" id="SSF53067">
    <property type="entry name" value="Actin-like ATPase domain"/>
    <property type="match status" value="1"/>
</dbReference>
<evidence type="ECO:0000256" key="7">
    <source>
        <dbReference type="ARBA" id="ARBA00022840"/>
    </source>
</evidence>
<evidence type="ECO:0000313" key="11">
    <source>
        <dbReference type="Proteomes" id="UP001385499"/>
    </source>
</evidence>
<dbReference type="PANTHER" id="PTHR18964:SF162">
    <property type="entry name" value="N-ACETYL-D-GLUCOSAMINE KINASE"/>
    <property type="match status" value="1"/>
</dbReference>